<dbReference type="InterPro" id="IPR015157">
    <property type="entry name" value="TMA7"/>
</dbReference>
<keyword evidence="4" id="KW-1185">Reference proteome</keyword>
<feature type="compositionally biased region" description="Polar residues" evidence="2">
    <location>
        <begin position="209"/>
        <end position="218"/>
    </location>
</feature>
<comment type="similarity">
    <text evidence="1">Belongs to the TMA7 family.</text>
</comment>
<dbReference type="Pfam" id="PF09072">
    <property type="entry name" value="TMA7"/>
    <property type="match status" value="1"/>
</dbReference>
<accession>A0AAW1BU73</accession>
<proteinExistence type="inferred from homology"/>
<protein>
    <submittedName>
        <fullName evidence="3">Zinc finger protein</fullName>
    </submittedName>
</protein>
<gene>
    <name evidence="3" type="ORF">NXF25_004735</name>
</gene>
<feature type="compositionally biased region" description="Basic residues" evidence="2">
    <location>
        <begin position="84"/>
        <end position="93"/>
    </location>
</feature>
<dbReference type="PANTHER" id="PTHR28632">
    <property type="entry name" value="TRANSLATION MACHINERY-ASSOCIATED PROTEIN 7"/>
    <property type="match status" value="1"/>
</dbReference>
<feature type="compositionally biased region" description="Low complexity" evidence="2">
    <location>
        <begin position="263"/>
        <end position="274"/>
    </location>
</feature>
<evidence type="ECO:0000313" key="4">
    <source>
        <dbReference type="Proteomes" id="UP001474421"/>
    </source>
</evidence>
<dbReference type="Proteomes" id="UP001474421">
    <property type="component" value="Unassembled WGS sequence"/>
</dbReference>
<feature type="compositionally biased region" description="Basic and acidic residues" evidence="2">
    <location>
        <begin position="27"/>
        <end position="45"/>
    </location>
</feature>
<name>A0AAW1BU73_CROAD</name>
<comment type="caution">
    <text evidence="3">The sequence shown here is derived from an EMBL/GenBank/DDBJ whole genome shotgun (WGS) entry which is preliminary data.</text>
</comment>
<dbReference type="AlphaFoldDB" id="A0AAW1BU73"/>
<dbReference type="EMBL" id="JAOTOJ010000002">
    <property type="protein sequence ID" value="KAK9405961.1"/>
    <property type="molecule type" value="Genomic_DNA"/>
</dbReference>
<evidence type="ECO:0000313" key="3">
    <source>
        <dbReference type="EMBL" id="KAK9405961.1"/>
    </source>
</evidence>
<reference evidence="3 4" key="1">
    <citation type="journal article" date="2024" name="Proc. Natl. Acad. Sci. U.S.A.">
        <title>The genetic regulatory architecture and epigenomic basis for age-related changes in rattlesnake venom.</title>
        <authorList>
            <person name="Hogan M.P."/>
            <person name="Holding M.L."/>
            <person name="Nystrom G.S."/>
            <person name="Colston T.J."/>
            <person name="Bartlett D.A."/>
            <person name="Mason A.J."/>
            <person name="Ellsworth S.A."/>
            <person name="Rautsaw R.M."/>
            <person name="Lawrence K.C."/>
            <person name="Strickland J.L."/>
            <person name="He B."/>
            <person name="Fraser P."/>
            <person name="Margres M.J."/>
            <person name="Gilbert D.M."/>
            <person name="Gibbs H.L."/>
            <person name="Parkinson C.L."/>
            <person name="Rokyta D.R."/>
        </authorList>
    </citation>
    <scope>NUCLEOTIDE SEQUENCE [LARGE SCALE GENOMIC DNA]</scope>
    <source>
        <strain evidence="3">DRR0105</strain>
    </source>
</reference>
<feature type="compositionally biased region" description="Basic and acidic residues" evidence="2">
    <location>
        <begin position="147"/>
        <end position="174"/>
    </location>
</feature>
<feature type="region of interest" description="Disordered" evidence="2">
    <location>
        <begin position="1"/>
        <end position="122"/>
    </location>
</feature>
<evidence type="ECO:0000256" key="1">
    <source>
        <dbReference type="ARBA" id="ARBA00006631"/>
    </source>
</evidence>
<feature type="region of interest" description="Disordered" evidence="2">
    <location>
        <begin position="137"/>
        <end position="274"/>
    </location>
</feature>
<evidence type="ECO:0000256" key="2">
    <source>
        <dbReference type="SAM" id="MobiDB-lite"/>
    </source>
</evidence>
<sequence>MSGREGGKKKPLKQPKKQSKELDEEDKAYKEKQKEQQKKLDEMKAKAAGKGPLTGGGIKKSGKKRGGRVARLGLLSRPSPKPGGARRRCRRARGPFAPRFREAQSGSVASPPPPTRLRPPRDTVPAAAAFMSSGVREHKVRGGHRMSHMEENFSPEDARSQLASAERRERETTREAFSVSSGISAPLERRGGADPSTNSPTDYPGRRSGQASPASLQTCGGRRKAEPLIPAKKPGLGARPPTPRNRAGDRRPREGSLGGRGGSPSASLASPSSLAGEVGLPRLGAGAVSCHSSSAASSAEPQPLARFLGRSAPGASLDRGFAAAPASSERLTCRATARAFGLPSACLSRKPLIPVSAVSASRLRTGNNGSLFHPRKGERERSCASSFLLCFPSWRVIRVREIQV</sequence>
<organism evidence="3 4">
    <name type="scientific">Crotalus adamanteus</name>
    <name type="common">Eastern diamondback rattlesnake</name>
    <dbReference type="NCBI Taxonomy" id="8729"/>
    <lineage>
        <taxon>Eukaryota</taxon>
        <taxon>Metazoa</taxon>
        <taxon>Chordata</taxon>
        <taxon>Craniata</taxon>
        <taxon>Vertebrata</taxon>
        <taxon>Euteleostomi</taxon>
        <taxon>Lepidosauria</taxon>
        <taxon>Squamata</taxon>
        <taxon>Bifurcata</taxon>
        <taxon>Unidentata</taxon>
        <taxon>Episquamata</taxon>
        <taxon>Toxicofera</taxon>
        <taxon>Serpentes</taxon>
        <taxon>Colubroidea</taxon>
        <taxon>Viperidae</taxon>
        <taxon>Crotalinae</taxon>
        <taxon>Crotalus</taxon>
    </lineage>
</organism>